<dbReference type="HAMAP" id="MF_00412">
    <property type="entry name" value="ProA"/>
    <property type="match status" value="1"/>
</dbReference>
<dbReference type="InterPro" id="IPR016163">
    <property type="entry name" value="Ald_DH_C"/>
</dbReference>
<proteinExistence type="inferred from homology"/>
<dbReference type="EC" id="1.2.1.41" evidence="2"/>
<reference evidence="9" key="1">
    <citation type="journal article" date="2015" name="Nature">
        <title>Complex archaea that bridge the gap between prokaryotes and eukaryotes.</title>
        <authorList>
            <person name="Spang A."/>
            <person name="Saw J.H."/>
            <person name="Jorgensen S.L."/>
            <person name="Zaremba-Niedzwiedzka K."/>
            <person name="Martijn J."/>
            <person name="Lind A.E."/>
            <person name="van Eijk R."/>
            <person name="Schleper C."/>
            <person name="Guy L."/>
            <person name="Ettema T.J."/>
        </authorList>
    </citation>
    <scope>NUCLEOTIDE SEQUENCE</scope>
</reference>
<organism evidence="9">
    <name type="scientific">marine sediment metagenome</name>
    <dbReference type="NCBI Taxonomy" id="412755"/>
    <lineage>
        <taxon>unclassified sequences</taxon>
        <taxon>metagenomes</taxon>
        <taxon>ecological metagenomes</taxon>
    </lineage>
</organism>
<comment type="caution">
    <text evidence="9">The sequence shown here is derived from an EMBL/GenBank/DDBJ whole genome shotgun (WGS) entry which is preliminary data.</text>
</comment>
<dbReference type="InterPro" id="IPR016161">
    <property type="entry name" value="Ald_DH/histidinol_DH"/>
</dbReference>
<dbReference type="Gene3D" id="3.40.309.10">
    <property type="entry name" value="Aldehyde Dehydrogenase, Chain A, domain 2"/>
    <property type="match status" value="1"/>
</dbReference>
<dbReference type="PANTHER" id="PTHR11063:SF8">
    <property type="entry name" value="DELTA-1-PYRROLINE-5-CARBOXYLATE SYNTHASE"/>
    <property type="match status" value="1"/>
</dbReference>
<evidence type="ECO:0000256" key="2">
    <source>
        <dbReference type="ARBA" id="ARBA00013002"/>
    </source>
</evidence>
<evidence type="ECO:0000259" key="8">
    <source>
        <dbReference type="Pfam" id="PF00171"/>
    </source>
</evidence>
<accession>A0A0F9CR89</accession>
<dbReference type="GO" id="GO:0055129">
    <property type="term" value="P:L-proline biosynthetic process"/>
    <property type="evidence" value="ECO:0007669"/>
    <property type="project" value="UniProtKB-UniPathway"/>
</dbReference>
<comment type="pathway">
    <text evidence="1">Amino-acid biosynthesis; L-proline biosynthesis; L-glutamate 5-semialdehyde from L-glutamate: step 2/2.</text>
</comment>
<dbReference type="NCBIfam" id="TIGR00407">
    <property type="entry name" value="proA"/>
    <property type="match status" value="1"/>
</dbReference>
<keyword evidence="6" id="KW-0560">Oxidoreductase</keyword>
<sequence>MDATAYVRELAAAARSAAAKLATVAGQRRKAALIASAGAIRARADQLRAANAEDLAAASEAALAEAMIDRLKLTDERIEAMAAGLEAVAAQADPVGRTIAGYNRPNGLRIEKRRVPLGVVAIIYESRPNVTADAAGLCLASGNACILRGGKEALRSNLAIGQCLRAGLAEAELPAAAVTVLESTDRAVVPALARAEGLIDLTIPRGGEGLIRAVVEAATVPVIKHYAGNCHVYVDASADEQMARAIVLNAKCQRPGVCNAAETLLVHADHAKAGGMLSRILGDLLAAGVEIRGDERTVANSPKVKAASEADWTTEYLALILAVKVVDDLEAAIAHINRYGSGHTDAIVTSNIAAGKRFVDAVDSSSVM</sequence>
<feature type="non-terminal residue" evidence="9">
    <location>
        <position position="368"/>
    </location>
</feature>
<dbReference type="InterPro" id="IPR000965">
    <property type="entry name" value="GPR_dom"/>
</dbReference>
<dbReference type="InterPro" id="IPR015590">
    <property type="entry name" value="Aldehyde_DH_dom"/>
</dbReference>
<dbReference type="Gene3D" id="3.40.605.10">
    <property type="entry name" value="Aldehyde Dehydrogenase, Chain A, domain 1"/>
    <property type="match status" value="1"/>
</dbReference>
<dbReference type="AlphaFoldDB" id="A0A0F9CR89"/>
<evidence type="ECO:0000313" key="9">
    <source>
        <dbReference type="EMBL" id="KKL51893.1"/>
    </source>
</evidence>
<keyword evidence="4" id="KW-0641">Proline biosynthesis</keyword>
<evidence type="ECO:0000256" key="4">
    <source>
        <dbReference type="ARBA" id="ARBA00022650"/>
    </source>
</evidence>
<dbReference type="PROSITE" id="PS01223">
    <property type="entry name" value="PROA"/>
    <property type="match status" value="1"/>
</dbReference>
<dbReference type="InterPro" id="IPR020593">
    <property type="entry name" value="G-glutamylP_reductase_CS"/>
</dbReference>
<evidence type="ECO:0000256" key="7">
    <source>
        <dbReference type="ARBA" id="ARBA00049024"/>
    </source>
</evidence>
<dbReference type="Pfam" id="PF00171">
    <property type="entry name" value="Aldedh"/>
    <property type="match status" value="1"/>
</dbReference>
<dbReference type="CDD" id="cd07079">
    <property type="entry name" value="ALDH_F18-19_ProA-GPR"/>
    <property type="match status" value="1"/>
</dbReference>
<dbReference type="GO" id="GO:0004350">
    <property type="term" value="F:glutamate-5-semialdehyde dehydrogenase activity"/>
    <property type="evidence" value="ECO:0007669"/>
    <property type="project" value="UniProtKB-EC"/>
</dbReference>
<dbReference type="SUPFAM" id="SSF53720">
    <property type="entry name" value="ALDH-like"/>
    <property type="match status" value="1"/>
</dbReference>
<dbReference type="EMBL" id="LAZR01032089">
    <property type="protein sequence ID" value="KKL51893.1"/>
    <property type="molecule type" value="Genomic_DNA"/>
</dbReference>
<keyword evidence="3" id="KW-0028">Amino-acid biosynthesis</keyword>
<dbReference type="PANTHER" id="PTHR11063">
    <property type="entry name" value="GLUTAMATE SEMIALDEHYDE DEHYDROGENASE"/>
    <property type="match status" value="1"/>
</dbReference>
<evidence type="ECO:0000256" key="6">
    <source>
        <dbReference type="ARBA" id="ARBA00023002"/>
    </source>
</evidence>
<dbReference type="NCBIfam" id="NF001221">
    <property type="entry name" value="PRK00197.1"/>
    <property type="match status" value="1"/>
</dbReference>
<comment type="catalytic activity">
    <reaction evidence="7">
        <text>L-glutamate 5-semialdehyde + phosphate + NADP(+) = L-glutamyl 5-phosphate + NADPH + H(+)</text>
        <dbReference type="Rhea" id="RHEA:19541"/>
        <dbReference type="ChEBI" id="CHEBI:15378"/>
        <dbReference type="ChEBI" id="CHEBI:43474"/>
        <dbReference type="ChEBI" id="CHEBI:57783"/>
        <dbReference type="ChEBI" id="CHEBI:58066"/>
        <dbReference type="ChEBI" id="CHEBI:58274"/>
        <dbReference type="ChEBI" id="CHEBI:58349"/>
        <dbReference type="EC" id="1.2.1.41"/>
    </reaction>
</comment>
<feature type="domain" description="Aldehyde dehydrogenase" evidence="8">
    <location>
        <begin position="6"/>
        <end position="271"/>
    </location>
</feature>
<evidence type="ECO:0000256" key="1">
    <source>
        <dbReference type="ARBA" id="ARBA00004985"/>
    </source>
</evidence>
<protein>
    <recommendedName>
        <fullName evidence="2">glutamate-5-semialdehyde dehydrogenase</fullName>
        <ecNumber evidence="2">1.2.1.41</ecNumber>
    </recommendedName>
</protein>
<dbReference type="UniPathway" id="UPA00098">
    <property type="reaction ID" value="UER00360"/>
</dbReference>
<gene>
    <name evidence="9" type="ORF">LCGC14_2290930</name>
</gene>
<name>A0A0F9CR89_9ZZZZ</name>
<evidence type="ECO:0000256" key="5">
    <source>
        <dbReference type="ARBA" id="ARBA00022857"/>
    </source>
</evidence>
<evidence type="ECO:0000256" key="3">
    <source>
        <dbReference type="ARBA" id="ARBA00022605"/>
    </source>
</evidence>
<dbReference type="FunFam" id="3.40.309.10:FF:000006">
    <property type="entry name" value="Gamma-glutamyl phosphate reductase"/>
    <property type="match status" value="1"/>
</dbReference>
<dbReference type="InterPro" id="IPR016162">
    <property type="entry name" value="Ald_DH_N"/>
</dbReference>
<keyword evidence="5" id="KW-0521">NADP</keyword>